<dbReference type="Proteomes" id="UP000320876">
    <property type="component" value="Unassembled WGS sequence"/>
</dbReference>
<evidence type="ECO:0000256" key="2">
    <source>
        <dbReference type="ARBA" id="ARBA00022723"/>
    </source>
</evidence>
<keyword evidence="9" id="KW-1185">Reference proteome</keyword>
<name>A0A542CT20_AMYCI</name>
<protein>
    <submittedName>
        <fullName evidence="8">Putative metal-dependent enzyme (Double-stranded beta helix superfamily)</fullName>
    </submittedName>
</protein>
<feature type="binding site" evidence="7">
    <location>
        <position position="80"/>
    </location>
    <ligand>
        <name>Fe cation</name>
        <dbReference type="ChEBI" id="CHEBI:24875"/>
        <note>catalytic</note>
    </ligand>
</feature>
<comment type="similarity">
    <text evidence="1">Belongs to the cysteine dioxygenase family.</text>
</comment>
<evidence type="ECO:0000256" key="5">
    <source>
        <dbReference type="ARBA" id="ARBA00023004"/>
    </source>
</evidence>
<keyword evidence="5 7" id="KW-0408">Iron</keyword>
<dbReference type="Gene3D" id="2.60.120.10">
    <property type="entry name" value="Jelly Rolls"/>
    <property type="match status" value="1"/>
</dbReference>
<keyword evidence="3" id="KW-0223">Dioxygenase</keyword>
<evidence type="ECO:0000313" key="9">
    <source>
        <dbReference type="Proteomes" id="UP000320876"/>
    </source>
</evidence>
<organism evidence="8 9">
    <name type="scientific">Amycolatopsis cihanbeyliensis</name>
    <dbReference type="NCBI Taxonomy" id="1128664"/>
    <lineage>
        <taxon>Bacteria</taxon>
        <taxon>Bacillati</taxon>
        <taxon>Actinomycetota</taxon>
        <taxon>Actinomycetes</taxon>
        <taxon>Pseudonocardiales</taxon>
        <taxon>Pseudonocardiaceae</taxon>
        <taxon>Amycolatopsis</taxon>
    </lineage>
</organism>
<dbReference type="EMBL" id="VFML01000002">
    <property type="protein sequence ID" value="TQI93930.1"/>
    <property type="molecule type" value="Genomic_DNA"/>
</dbReference>
<evidence type="ECO:0000313" key="8">
    <source>
        <dbReference type="EMBL" id="TQI93930.1"/>
    </source>
</evidence>
<dbReference type="AlphaFoldDB" id="A0A542CT20"/>
<evidence type="ECO:0000256" key="3">
    <source>
        <dbReference type="ARBA" id="ARBA00022964"/>
    </source>
</evidence>
<feature type="cross-link" description="3'-(S-cysteinyl)-tyrosine (Cys-Tyr)" evidence="6">
    <location>
        <begin position="86"/>
        <end position="148"/>
    </location>
</feature>
<dbReference type="PANTHER" id="PTHR12918">
    <property type="entry name" value="CYSTEINE DIOXYGENASE"/>
    <property type="match status" value="1"/>
</dbReference>
<evidence type="ECO:0000256" key="7">
    <source>
        <dbReference type="PIRSR" id="PIRSR610300-51"/>
    </source>
</evidence>
<dbReference type="SUPFAM" id="SSF51182">
    <property type="entry name" value="RmlC-like cupins"/>
    <property type="match status" value="1"/>
</dbReference>
<keyword evidence="4" id="KW-0560">Oxidoreductase</keyword>
<sequence length="177" mass="19329">MTEFVARLSGLFDRIDDPHDRARAAAGALSGLLDADGVLAPEHTEPDPLRYRQHLVHVDGRRRFSVVSLVWLPGQRTPVHSHACWCVVGVVTGREAETRYRLDPTGRVEPAGTAVNLPGDVCWLVPPERDIHRVCNDGDRPAVSLHVYGTDIAARGSSINQVYAEPAAPPRSPEHAP</sequence>
<evidence type="ECO:0000256" key="1">
    <source>
        <dbReference type="ARBA" id="ARBA00006622"/>
    </source>
</evidence>
<feature type="binding site" evidence="7">
    <location>
        <position position="132"/>
    </location>
    <ligand>
        <name>Fe cation</name>
        <dbReference type="ChEBI" id="CHEBI:24875"/>
        <note>catalytic</note>
    </ligand>
</feature>
<gene>
    <name evidence="8" type="ORF">FB471_6076</name>
</gene>
<proteinExistence type="inferred from homology"/>
<comment type="caution">
    <text evidence="8">The sequence shown here is derived from an EMBL/GenBank/DDBJ whole genome shotgun (WGS) entry which is preliminary data.</text>
</comment>
<dbReference type="GO" id="GO:0016702">
    <property type="term" value="F:oxidoreductase activity, acting on single donors with incorporation of molecular oxygen, incorporation of two atoms of oxygen"/>
    <property type="evidence" value="ECO:0007669"/>
    <property type="project" value="InterPro"/>
</dbReference>
<dbReference type="PANTHER" id="PTHR12918:SF1">
    <property type="entry name" value="CYSTEINE DIOXYGENASE TYPE 1"/>
    <property type="match status" value="1"/>
</dbReference>
<dbReference type="InterPro" id="IPR011051">
    <property type="entry name" value="RmlC_Cupin_sf"/>
</dbReference>
<dbReference type="InterPro" id="IPR014710">
    <property type="entry name" value="RmlC-like_jellyroll"/>
</dbReference>
<evidence type="ECO:0000256" key="4">
    <source>
        <dbReference type="ARBA" id="ARBA00023002"/>
    </source>
</evidence>
<dbReference type="CDD" id="cd10548">
    <property type="entry name" value="cupin_CDO"/>
    <property type="match status" value="1"/>
</dbReference>
<reference evidence="8 9" key="1">
    <citation type="submission" date="2019-06" db="EMBL/GenBank/DDBJ databases">
        <title>Sequencing the genomes of 1000 actinobacteria strains.</title>
        <authorList>
            <person name="Klenk H.-P."/>
        </authorList>
    </citation>
    <scope>NUCLEOTIDE SEQUENCE [LARGE SCALE GENOMIC DNA]</scope>
    <source>
        <strain evidence="8 9">DSM 45679</strain>
    </source>
</reference>
<keyword evidence="6" id="KW-0883">Thioether bond</keyword>
<dbReference type="GO" id="GO:0008198">
    <property type="term" value="F:ferrous iron binding"/>
    <property type="evidence" value="ECO:0007669"/>
    <property type="project" value="TreeGrafter"/>
</dbReference>
<accession>A0A542CT20</accession>
<feature type="binding site" evidence="7">
    <location>
        <position position="82"/>
    </location>
    <ligand>
        <name>Fe cation</name>
        <dbReference type="ChEBI" id="CHEBI:24875"/>
        <note>catalytic</note>
    </ligand>
</feature>
<keyword evidence="2 7" id="KW-0479">Metal-binding</keyword>
<evidence type="ECO:0000256" key="6">
    <source>
        <dbReference type="PIRSR" id="PIRSR610300-50"/>
    </source>
</evidence>
<dbReference type="InterPro" id="IPR010300">
    <property type="entry name" value="CDO_1"/>
</dbReference>
<dbReference type="Pfam" id="PF05995">
    <property type="entry name" value="CDO_I"/>
    <property type="match status" value="1"/>
</dbReference>